<dbReference type="AlphaFoldDB" id="A0A6N7XR65"/>
<reference evidence="2 3" key="1">
    <citation type="submission" date="2019-09" db="EMBL/GenBank/DDBJ databases">
        <title>In-depth cultivation of the pig gut microbiome towards novel bacterial diversity and tailored functional studies.</title>
        <authorList>
            <person name="Wylensek D."/>
            <person name="Hitch T.C.A."/>
            <person name="Clavel T."/>
        </authorList>
    </citation>
    <scope>NUCLEOTIDE SEQUENCE [LARGE SCALE GENOMIC DNA]</scope>
    <source>
        <strain evidence="2 3">WCA3-693-APC-4?</strain>
    </source>
</reference>
<feature type="transmembrane region" description="Helical" evidence="1">
    <location>
        <begin position="303"/>
        <end position="327"/>
    </location>
</feature>
<dbReference type="Pfam" id="PF09546">
    <property type="entry name" value="Spore_III_AE"/>
    <property type="match status" value="1"/>
</dbReference>
<feature type="transmembrane region" description="Helical" evidence="1">
    <location>
        <begin position="95"/>
        <end position="114"/>
    </location>
</feature>
<proteinExistence type="predicted"/>
<comment type="caution">
    <text evidence="2">The sequence shown here is derived from an EMBL/GenBank/DDBJ whole genome shotgun (WGS) entry which is preliminary data.</text>
</comment>
<dbReference type="InterPro" id="IPR014194">
    <property type="entry name" value="Spore_III_AE"/>
</dbReference>
<evidence type="ECO:0000313" key="2">
    <source>
        <dbReference type="EMBL" id="MST99892.1"/>
    </source>
</evidence>
<keyword evidence="3" id="KW-1185">Reference proteome</keyword>
<sequence>MKKIYILFILCMLMFGSNVYAEELDLFIIDEQIDALNIGELEKIVEDTIKENEILPQFNVREFLINLVKGNVSLSLKDIGKGLYQIFFKEIRTSLILLAKILVITLISSILTNLQSTFENTSVSELANYISYVLIAILVISSFNQVMDLAKGTIDKMVGFMQAILPVLLTLLTAASGPNTKILFHPMIIMTVNLIGILIKTIILPLIFFSFIISIISNISSRAEFSKLSELGRQVITLIITGALTLFIGIITIYGLGTKIDGITIRTAKFAIDKFIPIVGGFLSDAVDAVVGCSAILKNGLGFIGLLVLLFICILPVIKIIVLLFTYKIITVVIQPIGSPNLVEFFNQVGKSLLLILVSLISTGTMFFITITIIVEAGNSLLMLR</sequence>
<keyword evidence="1" id="KW-0472">Membrane</keyword>
<feature type="transmembrane region" description="Helical" evidence="1">
    <location>
        <begin position="126"/>
        <end position="145"/>
    </location>
</feature>
<evidence type="ECO:0000313" key="3">
    <source>
        <dbReference type="Proteomes" id="UP000469523"/>
    </source>
</evidence>
<protein>
    <submittedName>
        <fullName evidence="2">Stage III sporulation protein AE</fullName>
    </submittedName>
</protein>
<feature type="transmembrane region" description="Helical" evidence="1">
    <location>
        <begin position="275"/>
        <end position="297"/>
    </location>
</feature>
<evidence type="ECO:0000256" key="1">
    <source>
        <dbReference type="SAM" id="Phobius"/>
    </source>
</evidence>
<keyword evidence="1" id="KW-0812">Transmembrane</keyword>
<feature type="transmembrane region" description="Helical" evidence="1">
    <location>
        <begin position="157"/>
        <end position="175"/>
    </location>
</feature>
<organism evidence="2 3">
    <name type="scientific">Tissierella pigra</name>
    <dbReference type="NCBI Taxonomy" id="2607614"/>
    <lineage>
        <taxon>Bacteria</taxon>
        <taxon>Bacillati</taxon>
        <taxon>Bacillota</taxon>
        <taxon>Tissierellia</taxon>
        <taxon>Tissierellales</taxon>
        <taxon>Tissierellaceae</taxon>
        <taxon>Tissierella</taxon>
    </lineage>
</organism>
<dbReference type="Proteomes" id="UP000469523">
    <property type="component" value="Unassembled WGS sequence"/>
</dbReference>
<dbReference type="EMBL" id="VUNQ01000001">
    <property type="protein sequence ID" value="MST99892.1"/>
    <property type="molecule type" value="Genomic_DNA"/>
</dbReference>
<name>A0A6N7XR65_9FIRM</name>
<feature type="transmembrane region" description="Helical" evidence="1">
    <location>
        <begin position="187"/>
        <end position="215"/>
    </location>
</feature>
<dbReference type="NCBIfam" id="TIGR02829">
    <property type="entry name" value="spore_III_AE"/>
    <property type="match status" value="1"/>
</dbReference>
<gene>
    <name evidence="2" type="primary">spoIIIAE</name>
    <name evidence="2" type="ORF">FYJ83_00240</name>
</gene>
<feature type="transmembrane region" description="Helical" evidence="1">
    <location>
        <begin position="353"/>
        <end position="375"/>
    </location>
</feature>
<feature type="transmembrane region" description="Helical" evidence="1">
    <location>
        <begin position="235"/>
        <end position="254"/>
    </location>
</feature>
<keyword evidence="1" id="KW-1133">Transmembrane helix</keyword>
<dbReference type="RefSeq" id="WP_154437926.1">
    <property type="nucleotide sequence ID" value="NZ_JAHLPJ010000001.1"/>
</dbReference>
<accession>A0A6N7XR65</accession>